<evidence type="ECO:0000313" key="2">
    <source>
        <dbReference type="EMBL" id="KAG2909096.1"/>
    </source>
</evidence>
<feature type="region of interest" description="Disordered" evidence="1">
    <location>
        <begin position="1"/>
        <end position="20"/>
    </location>
</feature>
<dbReference type="AlphaFoldDB" id="A0A8T1BUI7"/>
<dbReference type="EMBL" id="RCMK01000880">
    <property type="protein sequence ID" value="KAG2909096.1"/>
    <property type="molecule type" value="Genomic_DNA"/>
</dbReference>
<evidence type="ECO:0000313" key="3">
    <source>
        <dbReference type="Proteomes" id="UP000736787"/>
    </source>
</evidence>
<organism evidence="2 3">
    <name type="scientific">Phytophthora cactorum</name>
    <dbReference type="NCBI Taxonomy" id="29920"/>
    <lineage>
        <taxon>Eukaryota</taxon>
        <taxon>Sar</taxon>
        <taxon>Stramenopiles</taxon>
        <taxon>Oomycota</taxon>
        <taxon>Peronosporomycetes</taxon>
        <taxon>Peronosporales</taxon>
        <taxon>Peronosporaceae</taxon>
        <taxon>Phytophthora</taxon>
    </lineage>
</organism>
<evidence type="ECO:0000256" key="1">
    <source>
        <dbReference type="SAM" id="MobiDB-lite"/>
    </source>
</evidence>
<feature type="compositionally biased region" description="Polar residues" evidence="1">
    <location>
        <begin position="1"/>
        <end position="10"/>
    </location>
</feature>
<gene>
    <name evidence="2" type="ORF">PC117_g19766</name>
</gene>
<feature type="compositionally biased region" description="Basic and acidic residues" evidence="1">
    <location>
        <begin position="11"/>
        <end position="20"/>
    </location>
</feature>
<proteinExistence type="predicted"/>
<name>A0A8T1BUI7_9STRA</name>
<accession>A0A8T1BUI7</accession>
<protein>
    <submittedName>
        <fullName evidence="2">Uncharacterized protein</fullName>
    </submittedName>
</protein>
<reference evidence="2" key="1">
    <citation type="submission" date="2018-10" db="EMBL/GenBank/DDBJ databases">
        <title>Effector identification in a new, highly contiguous assembly of the strawberry crown rot pathogen Phytophthora cactorum.</title>
        <authorList>
            <person name="Armitage A.D."/>
            <person name="Nellist C.F."/>
            <person name="Bates H."/>
            <person name="Vickerstaff R.J."/>
            <person name="Harrison R.J."/>
        </authorList>
    </citation>
    <scope>NUCLEOTIDE SEQUENCE</scope>
    <source>
        <strain evidence="2">4040</strain>
    </source>
</reference>
<comment type="caution">
    <text evidence="2">The sequence shown here is derived from an EMBL/GenBank/DDBJ whole genome shotgun (WGS) entry which is preliminary data.</text>
</comment>
<dbReference type="Proteomes" id="UP000736787">
    <property type="component" value="Unassembled WGS sequence"/>
</dbReference>
<sequence length="40" mass="4605">MTLNFSSQSEGTRDTTAEKSKELKELVLDLRYTQSQKLEV</sequence>